<proteinExistence type="predicted"/>
<feature type="region of interest" description="Disordered" evidence="1">
    <location>
        <begin position="115"/>
        <end position="135"/>
    </location>
</feature>
<reference evidence="2" key="1">
    <citation type="submission" date="2023-03" db="EMBL/GenBank/DDBJ databases">
        <title>Massive genome expansion in bonnet fungi (Mycena s.s.) driven by repeated elements and novel gene families across ecological guilds.</title>
        <authorList>
            <consortium name="Lawrence Berkeley National Laboratory"/>
            <person name="Harder C.B."/>
            <person name="Miyauchi S."/>
            <person name="Viragh M."/>
            <person name="Kuo A."/>
            <person name="Thoen E."/>
            <person name="Andreopoulos B."/>
            <person name="Lu D."/>
            <person name="Skrede I."/>
            <person name="Drula E."/>
            <person name="Henrissat B."/>
            <person name="Morin E."/>
            <person name="Kohler A."/>
            <person name="Barry K."/>
            <person name="LaButti K."/>
            <person name="Morin E."/>
            <person name="Salamov A."/>
            <person name="Lipzen A."/>
            <person name="Mereny Z."/>
            <person name="Hegedus B."/>
            <person name="Baldrian P."/>
            <person name="Stursova M."/>
            <person name="Weitz H."/>
            <person name="Taylor A."/>
            <person name="Grigoriev I.V."/>
            <person name="Nagy L.G."/>
            <person name="Martin F."/>
            <person name="Kauserud H."/>
        </authorList>
    </citation>
    <scope>NUCLEOTIDE SEQUENCE</scope>
    <source>
        <strain evidence="2">CBHHK173m</strain>
    </source>
</reference>
<feature type="compositionally biased region" description="Low complexity" evidence="1">
    <location>
        <begin position="59"/>
        <end position="78"/>
    </location>
</feature>
<evidence type="ECO:0000313" key="2">
    <source>
        <dbReference type="EMBL" id="KAJ7096602.1"/>
    </source>
</evidence>
<feature type="compositionally biased region" description="Polar residues" evidence="1">
    <location>
        <begin position="1"/>
        <end position="10"/>
    </location>
</feature>
<gene>
    <name evidence="2" type="ORF">B0H15DRAFT_50469</name>
</gene>
<comment type="caution">
    <text evidence="2">The sequence shown here is derived from an EMBL/GenBank/DDBJ whole genome shotgun (WGS) entry which is preliminary data.</text>
</comment>
<dbReference type="Proteomes" id="UP001222325">
    <property type="component" value="Unassembled WGS sequence"/>
</dbReference>
<dbReference type="EMBL" id="JARJCN010000011">
    <property type="protein sequence ID" value="KAJ7096602.1"/>
    <property type="molecule type" value="Genomic_DNA"/>
</dbReference>
<sequence length="257" mass="28487">MLQSPSTPLQNKVHKCYSSFKPANSSPLAPTNSSPGSSPIAAVQARRRSQYKAYTPNVPLTSLSCSRSSSSSTRPSRLAGLQFGEDGDDSQKAFLRTRLKQRCFERASKARERAVKKKRFMSSSEAGSDDMDATMDIDMDDDDDEGADPMFDELFSRIMRNTQRKTQHAFMYSYDREVGSDPTVEESAWEAELAGQDDAAEDLGDDPALQAYLEEQAAFADFADIPAEDLFDWNDLEDDLLSGDVPQRDSGNDMDLS</sequence>
<organism evidence="2 3">
    <name type="scientific">Mycena belliarum</name>
    <dbReference type="NCBI Taxonomy" id="1033014"/>
    <lineage>
        <taxon>Eukaryota</taxon>
        <taxon>Fungi</taxon>
        <taxon>Dikarya</taxon>
        <taxon>Basidiomycota</taxon>
        <taxon>Agaricomycotina</taxon>
        <taxon>Agaricomycetes</taxon>
        <taxon>Agaricomycetidae</taxon>
        <taxon>Agaricales</taxon>
        <taxon>Marasmiineae</taxon>
        <taxon>Mycenaceae</taxon>
        <taxon>Mycena</taxon>
    </lineage>
</organism>
<protein>
    <submittedName>
        <fullName evidence="2">Uncharacterized protein</fullName>
    </submittedName>
</protein>
<accession>A0AAD6UB49</accession>
<keyword evidence="3" id="KW-1185">Reference proteome</keyword>
<feature type="region of interest" description="Disordered" evidence="1">
    <location>
        <begin position="1"/>
        <end position="89"/>
    </location>
</feature>
<evidence type="ECO:0000313" key="3">
    <source>
        <dbReference type="Proteomes" id="UP001222325"/>
    </source>
</evidence>
<name>A0AAD6UB49_9AGAR</name>
<dbReference type="AlphaFoldDB" id="A0AAD6UB49"/>
<feature type="region of interest" description="Disordered" evidence="1">
    <location>
        <begin position="238"/>
        <end position="257"/>
    </location>
</feature>
<feature type="compositionally biased region" description="Polar residues" evidence="1">
    <location>
        <begin position="21"/>
        <end position="37"/>
    </location>
</feature>
<evidence type="ECO:0000256" key="1">
    <source>
        <dbReference type="SAM" id="MobiDB-lite"/>
    </source>
</evidence>